<dbReference type="GO" id="GO:0005886">
    <property type="term" value="C:plasma membrane"/>
    <property type="evidence" value="ECO:0007669"/>
    <property type="project" value="UniProtKB-SubCell"/>
</dbReference>
<dbReference type="PANTHER" id="PTHR30250">
    <property type="entry name" value="PST FAMILY PREDICTED COLANIC ACID TRANSPORTER"/>
    <property type="match status" value="1"/>
</dbReference>
<feature type="transmembrane region" description="Helical" evidence="6">
    <location>
        <begin position="89"/>
        <end position="106"/>
    </location>
</feature>
<gene>
    <name evidence="7" type="ORF">TPAS_1040</name>
</gene>
<keyword evidence="8" id="KW-1185">Reference proteome</keyword>
<dbReference type="PIRSF" id="PIRSF038958">
    <property type="entry name" value="PG_synth_SpoVB"/>
    <property type="match status" value="1"/>
</dbReference>
<keyword evidence="4 6" id="KW-1133">Transmembrane helix</keyword>
<feature type="transmembrane region" description="Helical" evidence="6">
    <location>
        <begin position="181"/>
        <end position="208"/>
    </location>
</feature>
<feature type="transmembrane region" description="Helical" evidence="6">
    <location>
        <begin position="126"/>
        <end position="145"/>
    </location>
</feature>
<feature type="transmembrane region" description="Helical" evidence="6">
    <location>
        <begin position="458"/>
        <end position="476"/>
    </location>
</feature>
<dbReference type="InterPro" id="IPR024923">
    <property type="entry name" value="PG_synth_SpoVB"/>
</dbReference>
<dbReference type="STRING" id="43064.SAMN04488086_101232"/>
<feature type="transmembrane region" description="Helical" evidence="6">
    <location>
        <begin position="292"/>
        <end position="310"/>
    </location>
</feature>
<evidence type="ECO:0000256" key="6">
    <source>
        <dbReference type="SAM" id="Phobius"/>
    </source>
</evidence>
<feature type="transmembrane region" description="Helical" evidence="6">
    <location>
        <begin position="394"/>
        <end position="414"/>
    </location>
</feature>
<evidence type="ECO:0000256" key="5">
    <source>
        <dbReference type="ARBA" id="ARBA00023136"/>
    </source>
</evidence>
<keyword evidence="3 6" id="KW-0812">Transmembrane</keyword>
<name>A0A1W1IEC2_9LACT</name>
<feature type="transmembrane region" description="Helical" evidence="6">
    <location>
        <begin position="51"/>
        <end position="68"/>
    </location>
</feature>
<dbReference type="Proteomes" id="UP000195985">
    <property type="component" value="Unassembled WGS sequence"/>
</dbReference>
<accession>A0A1W1IEC2</accession>
<reference evidence="8" key="1">
    <citation type="submission" date="2016-04" db="EMBL/GenBank/DDBJ databases">
        <authorList>
            <person name="Strepis N."/>
        </authorList>
    </citation>
    <scope>NUCLEOTIDE SEQUENCE [LARGE SCALE GENOMIC DNA]</scope>
</reference>
<dbReference type="PANTHER" id="PTHR30250:SF29">
    <property type="entry name" value="POLYSACCHARIDE BIOSYNTHESIS PROTEIN C-TERMINAL DOMAIN-CONTAINING PROTEIN"/>
    <property type="match status" value="1"/>
</dbReference>
<sequence length="540" mass="59149">MENNRLKQMMKGALLLSLAAFISKILSAVYRVPFQNMVGNTGFYVYQQVYPIYGIGMTFALSGFPVFLSKMIAETPDNGTRRMLLKRSLVILGIFGFILFMGIYGFSGQLALLMGDPDLKPILQSVSWMFLWMPILATLRGYFQGNYRMEPTAVSQVSEQLVRVGAILFAAYLYTKTKGDLYAMGAQAMSGATVGAVLGSLILLAAYFKERRKHDAPLLDGGHPKQESPAAQWGRLIRRYATEGATICLLSAILVLFQLIDSFTLYNGLLDGGTASELAKNVKGIYDRGQPLVQLGMVVGTGFSASFIPMMSQAHAQDRQSEFTRSAVSLLRMTSVFSAAAVTGLLAILPNVDNMLFGDREGIAVLSVYILAIFAASIMTAYHSILQSLGQYKISLVALAAGLAVKFFGNLLLVEPFGTMGASLALIAGLAAMLWVLLLNSERALRDVWFTDRFLMKLVAGCAVLYVTVGSLRIGLERYIFTDGDRLTDSVIASVTVCAGVAVFLWYILKVKLFTLREWVSIPFGKKLLRKLPDKTNDIK</sequence>
<feature type="transmembrane region" description="Helical" evidence="6">
    <location>
        <begin position="420"/>
        <end position="438"/>
    </location>
</feature>
<feature type="transmembrane region" description="Helical" evidence="6">
    <location>
        <begin position="362"/>
        <end position="382"/>
    </location>
</feature>
<dbReference type="Pfam" id="PF01943">
    <property type="entry name" value="Polysacc_synt"/>
    <property type="match status" value="1"/>
</dbReference>
<dbReference type="AlphaFoldDB" id="A0A1W1IEC2"/>
<dbReference type="EMBL" id="FWEY01000002">
    <property type="protein sequence ID" value="SLM51364.1"/>
    <property type="molecule type" value="Genomic_DNA"/>
</dbReference>
<evidence type="ECO:0000256" key="1">
    <source>
        <dbReference type="ARBA" id="ARBA00004651"/>
    </source>
</evidence>
<feature type="transmembrane region" description="Helical" evidence="6">
    <location>
        <begin position="330"/>
        <end position="350"/>
    </location>
</feature>
<dbReference type="InterPro" id="IPR050833">
    <property type="entry name" value="Poly_Biosynth_Transport"/>
</dbReference>
<evidence type="ECO:0000256" key="2">
    <source>
        <dbReference type="ARBA" id="ARBA00022475"/>
    </source>
</evidence>
<proteinExistence type="predicted"/>
<evidence type="ECO:0000313" key="7">
    <source>
        <dbReference type="EMBL" id="SLM51364.1"/>
    </source>
</evidence>
<feature type="transmembrane region" description="Helical" evidence="6">
    <location>
        <begin position="491"/>
        <end position="509"/>
    </location>
</feature>
<comment type="subcellular location">
    <subcellularLocation>
        <location evidence="1">Cell membrane</location>
        <topology evidence="1">Multi-pass membrane protein</topology>
    </subcellularLocation>
</comment>
<dbReference type="OrthoDB" id="9775950at2"/>
<protein>
    <submittedName>
        <fullName evidence="7">Polysaccharide biosynthesis protein</fullName>
    </submittedName>
</protein>
<dbReference type="RefSeq" id="WP_086942196.1">
    <property type="nucleotide sequence ID" value="NZ_FONM01000001.1"/>
</dbReference>
<organism evidence="7 8">
    <name type="scientific">Trichococcus pasteurii</name>
    <dbReference type="NCBI Taxonomy" id="43064"/>
    <lineage>
        <taxon>Bacteria</taxon>
        <taxon>Bacillati</taxon>
        <taxon>Bacillota</taxon>
        <taxon>Bacilli</taxon>
        <taxon>Lactobacillales</taxon>
        <taxon>Carnobacteriaceae</taxon>
        <taxon>Trichococcus</taxon>
    </lineage>
</organism>
<feature type="transmembrane region" description="Helical" evidence="6">
    <location>
        <begin position="157"/>
        <end position="175"/>
    </location>
</feature>
<dbReference type="InterPro" id="IPR002797">
    <property type="entry name" value="Polysacc_synth"/>
</dbReference>
<dbReference type="CDD" id="cd13124">
    <property type="entry name" value="MATE_SpoVB_like"/>
    <property type="match status" value="1"/>
</dbReference>
<evidence type="ECO:0000256" key="3">
    <source>
        <dbReference type="ARBA" id="ARBA00022692"/>
    </source>
</evidence>
<evidence type="ECO:0000256" key="4">
    <source>
        <dbReference type="ARBA" id="ARBA00022989"/>
    </source>
</evidence>
<evidence type="ECO:0000313" key="8">
    <source>
        <dbReference type="Proteomes" id="UP000195985"/>
    </source>
</evidence>
<keyword evidence="2" id="KW-1003">Cell membrane</keyword>
<keyword evidence="5 6" id="KW-0472">Membrane</keyword>
<feature type="transmembrane region" description="Helical" evidence="6">
    <location>
        <begin position="240"/>
        <end position="260"/>
    </location>
</feature>